<evidence type="ECO:0000256" key="2">
    <source>
        <dbReference type="ARBA" id="ARBA00006333"/>
    </source>
</evidence>
<dbReference type="OrthoDB" id="2861623at2759"/>
<protein>
    <recommendedName>
        <fullName evidence="4">Terpene synthase</fullName>
        <ecNumber evidence="4">4.2.3.-</ecNumber>
    </recommendedName>
</protein>
<comment type="similarity">
    <text evidence="2 4">Belongs to the terpene synthase family.</text>
</comment>
<dbReference type="SUPFAM" id="SSF48576">
    <property type="entry name" value="Terpenoid synthases"/>
    <property type="match status" value="1"/>
</dbReference>
<comment type="caution">
    <text evidence="5">The sequence shown here is derived from an EMBL/GenBank/DDBJ whole genome shotgun (WGS) entry which is preliminary data.</text>
</comment>
<dbReference type="GO" id="GO:0010333">
    <property type="term" value="F:terpene synthase activity"/>
    <property type="evidence" value="ECO:0007669"/>
    <property type="project" value="InterPro"/>
</dbReference>
<dbReference type="EC" id="4.2.3.-" evidence="4"/>
<evidence type="ECO:0000313" key="6">
    <source>
        <dbReference type="Proteomes" id="UP000266272"/>
    </source>
</evidence>
<keyword evidence="4" id="KW-0479">Metal-binding</keyword>
<dbReference type="STRING" id="490622.A0A395NXF0"/>
<keyword evidence="4" id="KW-0456">Lyase</keyword>
<dbReference type="Proteomes" id="UP000266272">
    <property type="component" value="Unassembled WGS sequence"/>
</dbReference>
<accession>A0A395NXF0</accession>
<keyword evidence="3 4" id="KW-0460">Magnesium</keyword>
<dbReference type="Gene3D" id="1.10.600.10">
    <property type="entry name" value="Farnesyl Diphosphate Synthase"/>
    <property type="match status" value="1"/>
</dbReference>
<dbReference type="InterPro" id="IPR034686">
    <property type="entry name" value="Terpene_cyclase-like_2"/>
</dbReference>
<dbReference type="AlphaFoldDB" id="A0A395NXF0"/>
<dbReference type="GO" id="GO:0046872">
    <property type="term" value="F:metal ion binding"/>
    <property type="evidence" value="ECO:0007669"/>
    <property type="project" value="UniProtKB-KW"/>
</dbReference>
<reference evidence="5 6" key="1">
    <citation type="journal article" date="2018" name="PLoS Pathog.">
        <title>Evolution of structural diversity of trichothecenes, a family of toxins produced by plant pathogenic and entomopathogenic fungi.</title>
        <authorList>
            <person name="Proctor R.H."/>
            <person name="McCormick S.P."/>
            <person name="Kim H.S."/>
            <person name="Cardoza R.E."/>
            <person name="Stanley A.M."/>
            <person name="Lindo L."/>
            <person name="Kelly A."/>
            <person name="Brown D.W."/>
            <person name="Lee T."/>
            <person name="Vaughan M.M."/>
            <person name="Alexander N.J."/>
            <person name="Busman M."/>
            <person name="Gutierrez S."/>
        </authorList>
    </citation>
    <scope>NUCLEOTIDE SEQUENCE [LARGE SCALE GENOMIC DNA]</scope>
    <source>
        <strain evidence="5 6">IBT 40837</strain>
    </source>
</reference>
<evidence type="ECO:0000256" key="1">
    <source>
        <dbReference type="ARBA" id="ARBA00001946"/>
    </source>
</evidence>
<dbReference type="EMBL" id="PXOA01000096">
    <property type="protein sequence ID" value="RFU80714.1"/>
    <property type="molecule type" value="Genomic_DNA"/>
</dbReference>
<keyword evidence="6" id="KW-1185">Reference proteome</keyword>
<dbReference type="SFLD" id="SFLDG01020">
    <property type="entry name" value="Terpene_Cyclase_Like_2"/>
    <property type="match status" value="1"/>
</dbReference>
<sequence length="372" mass="42596">MAPGRYDLRAHELAAMLSGSTLPIPNLKLHLAKFPRGNNKYTSEIRQWVDQLIDENVQDRKKCNGVKRCDFGFLASCCFPNSDWEQLKAAAAFLVWIFTWDDIIDNGETESDIISSGDLARVFCKESLDHARSRLKLDFSYERETLPSMTMFDQVAGPVAAKWNQKQTQRLYNEIEYYVNCCLIEHMQQQDDSIPTQEDYTNMRFGTSGIAPGIALCEFTRDVTLPNDIIESAPMKVVWREITRLCMMINDIYSCPKELRSGVIQNMIPVIAYESGTDDINTVTREFMDIFQKSISTFDEASQVLKALASPDLKLTEDLEKYLHNCQTITTGLLEWMLSSERYGINKHLQEDGSAVVPLFFEDTYSRKTPYN</sequence>
<dbReference type="SFLD" id="SFLDS00005">
    <property type="entry name" value="Isoprenoid_Synthase_Type_I"/>
    <property type="match status" value="1"/>
</dbReference>
<organism evidence="5 6">
    <name type="scientific">Trichoderma arundinaceum</name>
    <dbReference type="NCBI Taxonomy" id="490622"/>
    <lineage>
        <taxon>Eukaryota</taxon>
        <taxon>Fungi</taxon>
        <taxon>Dikarya</taxon>
        <taxon>Ascomycota</taxon>
        <taxon>Pezizomycotina</taxon>
        <taxon>Sordariomycetes</taxon>
        <taxon>Hypocreomycetidae</taxon>
        <taxon>Hypocreales</taxon>
        <taxon>Hypocreaceae</taxon>
        <taxon>Trichoderma</taxon>
    </lineage>
</organism>
<dbReference type="PANTHER" id="PTHR35201">
    <property type="entry name" value="TERPENE SYNTHASE"/>
    <property type="match status" value="1"/>
</dbReference>
<comment type="cofactor">
    <cofactor evidence="1 4">
        <name>Mg(2+)</name>
        <dbReference type="ChEBI" id="CHEBI:18420"/>
    </cofactor>
</comment>
<name>A0A395NXF0_TRIAR</name>
<dbReference type="GO" id="GO:0008299">
    <property type="term" value="P:isoprenoid biosynthetic process"/>
    <property type="evidence" value="ECO:0007669"/>
    <property type="project" value="UniProtKB-ARBA"/>
</dbReference>
<evidence type="ECO:0000256" key="4">
    <source>
        <dbReference type="RuleBase" id="RU366034"/>
    </source>
</evidence>
<evidence type="ECO:0000313" key="5">
    <source>
        <dbReference type="EMBL" id="RFU80714.1"/>
    </source>
</evidence>
<gene>
    <name evidence="5" type="ORF">TARUN_1483</name>
</gene>
<dbReference type="Pfam" id="PF19086">
    <property type="entry name" value="Terpene_syn_C_2"/>
    <property type="match status" value="1"/>
</dbReference>
<dbReference type="InterPro" id="IPR008949">
    <property type="entry name" value="Isoprenoid_synthase_dom_sf"/>
</dbReference>
<dbReference type="PANTHER" id="PTHR35201:SF4">
    <property type="entry name" value="BETA-PINACENE SYNTHASE-RELATED"/>
    <property type="match status" value="1"/>
</dbReference>
<evidence type="ECO:0000256" key="3">
    <source>
        <dbReference type="ARBA" id="ARBA00022842"/>
    </source>
</evidence>
<proteinExistence type="inferred from homology"/>